<name>A0ABP8EV92_9MICO</name>
<keyword evidence="11" id="KW-1185">Reference proteome</keyword>
<dbReference type="SUPFAM" id="SSF52833">
    <property type="entry name" value="Thioredoxin-like"/>
    <property type="match status" value="1"/>
</dbReference>
<dbReference type="PROSITE" id="PS00573">
    <property type="entry name" value="PYRIDINE_REDOX_2"/>
    <property type="match status" value="1"/>
</dbReference>
<dbReference type="InterPro" id="IPR036188">
    <property type="entry name" value="FAD/NAD-bd_sf"/>
</dbReference>
<comment type="cofactor">
    <cofactor evidence="8">
        <name>FAD</name>
        <dbReference type="ChEBI" id="CHEBI:57692"/>
    </cofactor>
    <text evidence="8">Binds 1 FAD per subunit.</text>
</comment>
<dbReference type="EMBL" id="BAABBA010000010">
    <property type="protein sequence ID" value="GAA4287879.1"/>
    <property type="molecule type" value="Genomic_DNA"/>
</dbReference>
<keyword evidence="8" id="KW-0521">NADP</keyword>
<dbReference type="PRINTS" id="PR00368">
    <property type="entry name" value="FADPNR"/>
</dbReference>
<evidence type="ECO:0000313" key="10">
    <source>
        <dbReference type="EMBL" id="GAA4287879.1"/>
    </source>
</evidence>
<dbReference type="Pfam" id="PF00085">
    <property type="entry name" value="Thioredoxin"/>
    <property type="match status" value="1"/>
</dbReference>
<evidence type="ECO:0000256" key="3">
    <source>
        <dbReference type="ARBA" id="ARBA00023002"/>
    </source>
</evidence>
<evidence type="ECO:0000256" key="7">
    <source>
        <dbReference type="RuleBase" id="RU003880"/>
    </source>
</evidence>
<evidence type="ECO:0000256" key="2">
    <source>
        <dbReference type="ARBA" id="ARBA00022827"/>
    </source>
</evidence>
<evidence type="ECO:0000256" key="8">
    <source>
        <dbReference type="RuleBase" id="RU003881"/>
    </source>
</evidence>
<dbReference type="PROSITE" id="PS51352">
    <property type="entry name" value="THIOREDOXIN_2"/>
    <property type="match status" value="1"/>
</dbReference>
<dbReference type="Proteomes" id="UP001499841">
    <property type="component" value="Unassembled WGS sequence"/>
</dbReference>
<evidence type="ECO:0000256" key="4">
    <source>
        <dbReference type="ARBA" id="ARBA00023157"/>
    </source>
</evidence>
<keyword evidence="3 7" id="KW-0560">Oxidoreductase</keyword>
<keyword evidence="1 7" id="KW-0285">Flavoprotein</keyword>
<evidence type="ECO:0000259" key="9">
    <source>
        <dbReference type="PROSITE" id="PS51352"/>
    </source>
</evidence>
<protein>
    <recommendedName>
        <fullName evidence="7">Thioredoxin reductase</fullName>
        <ecNumber evidence="7">1.8.1.9</ecNumber>
    </recommendedName>
</protein>
<evidence type="ECO:0000256" key="1">
    <source>
        <dbReference type="ARBA" id="ARBA00022630"/>
    </source>
</evidence>
<dbReference type="InterPro" id="IPR005982">
    <property type="entry name" value="Thioredox_Rdtase"/>
</dbReference>
<dbReference type="EC" id="1.8.1.9" evidence="7"/>
<dbReference type="PRINTS" id="PR00469">
    <property type="entry name" value="PNDRDTASEII"/>
</dbReference>
<keyword evidence="2 7" id="KW-0274">FAD</keyword>
<evidence type="ECO:0000256" key="5">
    <source>
        <dbReference type="ARBA" id="ARBA00023284"/>
    </source>
</evidence>
<feature type="domain" description="Thioredoxin" evidence="9">
    <location>
        <begin position="330"/>
        <end position="459"/>
    </location>
</feature>
<dbReference type="InterPro" id="IPR008255">
    <property type="entry name" value="Pyr_nucl-diS_OxRdtase_2_AS"/>
</dbReference>
<sequence length="463" mass="48851">MSPEVRAVAIIGSGPAGYTAALYAARANLAPLVLEGSISAGGALMSTTGVENFPGFPGGIQGPDLMALLRRQAEEFGAELVTEDVVEVDLASETKRLRTESGAEYEVRAVIVATGAGYRELGLSDEARLTGYGVSWCATCDGAFYKEKDVAVVGGGDSAVEEALFLTRFARSVTIIHRRDALRASAVMQDRARANPRISFAWNKEVIGLVGEDRLRGVQLADARSGDLGELLVDGLFIAIGHVPRSDLFRGQLELTAGGHISVQSPTTATSLPGVFACGDVVDARYRQAITAAGSGCAAALDAQRYLGDLGVPSDSRAFSPASTVATGPTDVARTAIQAVLPATEGTRKMTANDVQPVNDDTFASEVLEHDQPVLVDFWATWCSACQLMFPALNDFAREYEGVLAVRKVDVDESPLTAERYAIGSMPTLKLFRGGEVVHTIVGARTKSSLVAELGELLQLATP</sequence>
<dbReference type="InterPro" id="IPR036249">
    <property type="entry name" value="Thioredoxin-like_sf"/>
</dbReference>
<comment type="catalytic activity">
    <reaction evidence="6 7">
        <text>[thioredoxin]-dithiol + NADP(+) = [thioredoxin]-disulfide + NADPH + H(+)</text>
        <dbReference type="Rhea" id="RHEA:20345"/>
        <dbReference type="Rhea" id="RHEA-COMP:10698"/>
        <dbReference type="Rhea" id="RHEA-COMP:10700"/>
        <dbReference type="ChEBI" id="CHEBI:15378"/>
        <dbReference type="ChEBI" id="CHEBI:29950"/>
        <dbReference type="ChEBI" id="CHEBI:50058"/>
        <dbReference type="ChEBI" id="CHEBI:57783"/>
        <dbReference type="ChEBI" id="CHEBI:58349"/>
        <dbReference type="EC" id="1.8.1.9"/>
    </reaction>
</comment>
<dbReference type="InterPro" id="IPR013766">
    <property type="entry name" value="Thioredoxin_domain"/>
</dbReference>
<reference evidence="11" key="1">
    <citation type="journal article" date="2019" name="Int. J. Syst. Evol. Microbiol.">
        <title>The Global Catalogue of Microorganisms (GCM) 10K type strain sequencing project: providing services to taxonomists for standard genome sequencing and annotation.</title>
        <authorList>
            <consortium name="The Broad Institute Genomics Platform"/>
            <consortium name="The Broad Institute Genome Sequencing Center for Infectious Disease"/>
            <person name="Wu L."/>
            <person name="Ma J."/>
        </authorList>
    </citation>
    <scope>NUCLEOTIDE SEQUENCE [LARGE SCALE GENOMIC DNA]</scope>
    <source>
        <strain evidence="11">JCM 17459</strain>
    </source>
</reference>
<accession>A0ABP8EV92</accession>
<dbReference type="NCBIfam" id="TIGR01292">
    <property type="entry name" value="TRX_reduct"/>
    <property type="match status" value="1"/>
</dbReference>
<dbReference type="PANTHER" id="PTHR48105">
    <property type="entry name" value="THIOREDOXIN REDUCTASE 1-RELATED-RELATED"/>
    <property type="match status" value="1"/>
</dbReference>
<evidence type="ECO:0000256" key="6">
    <source>
        <dbReference type="ARBA" id="ARBA00048132"/>
    </source>
</evidence>
<comment type="subunit">
    <text evidence="7">Homodimer.</text>
</comment>
<dbReference type="CDD" id="cd02947">
    <property type="entry name" value="TRX_family"/>
    <property type="match status" value="1"/>
</dbReference>
<gene>
    <name evidence="10" type="primary">trxB_1</name>
    <name evidence="10" type="ORF">GCM10022262_22390</name>
</gene>
<comment type="similarity">
    <text evidence="7">Belongs to the class-II pyridine nucleotide-disulfide oxidoreductase family.</text>
</comment>
<organism evidence="10 11">
    <name type="scientific">Georgenia daeguensis</name>
    <dbReference type="NCBI Taxonomy" id="908355"/>
    <lineage>
        <taxon>Bacteria</taxon>
        <taxon>Bacillati</taxon>
        <taxon>Actinomycetota</taxon>
        <taxon>Actinomycetes</taxon>
        <taxon>Micrococcales</taxon>
        <taxon>Bogoriellaceae</taxon>
        <taxon>Georgenia</taxon>
    </lineage>
</organism>
<keyword evidence="4" id="KW-1015">Disulfide bond</keyword>
<dbReference type="Gene3D" id="3.50.50.60">
    <property type="entry name" value="FAD/NAD(P)-binding domain"/>
    <property type="match status" value="2"/>
</dbReference>
<evidence type="ECO:0000313" key="11">
    <source>
        <dbReference type="Proteomes" id="UP001499841"/>
    </source>
</evidence>
<proteinExistence type="inferred from homology"/>
<dbReference type="InterPro" id="IPR023753">
    <property type="entry name" value="FAD/NAD-binding_dom"/>
</dbReference>
<comment type="caution">
    <text evidence="10">The sequence shown here is derived from an EMBL/GenBank/DDBJ whole genome shotgun (WGS) entry which is preliminary data.</text>
</comment>
<dbReference type="Pfam" id="PF07992">
    <property type="entry name" value="Pyr_redox_2"/>
    <property type="match status" value="1"/>
</dbReference>
<dbReference type="SUPFAM" id="SSF51905">
    <property type="entry name" value="FAD/NAD(P)-binding domain"/>
    <property type="match status" value="1"/>
</dbReference>
<dbReference type="InterPro" id="IPR050097">
    <property type="entry name" value="Ferredoxin-NADP_redctase_2"/>
</dbReference>
<dbReference type="Gene3D" id="3.40.30.10">
    <property type="entry name" value="Glutaredoxin"/>
    <property type="match status" value="1"/>
</dbReference>
<keyword evidence="5 7" id="KW-0676">Redox-active center</keyword>